<reference evidence="2" key="1">
    <citation type="submission" date="2018-02" db="EMBL/GenBank/DDBJ databases">
        <title>Rhizophora mucronata_Transcriptome.</title>
        <authorList>
            <person name="Meera S.P."/>
            <person name="Sreeshan A."/>
            <person name="Augustine A."/>
        </authorList>
    </citation>
    <scope>NUCLEOTIDE SEQUENCE</scope>
    <source>
        <tissue evidence="2">Leaf</tissue>
    </source>
</reference>
<accession>A0A2P2PT50</accession>
<dbReference type="AlphaFoldDB" id="A0A2P2PT50"/>
<evidence type="ECO:0000313" key="2">
    <source>
        <dbReference type="EMBL" id="MBX57924.1"/>
    </source>
</evidence>
<dbReference type="EMBL" id="GGEC01077440">
    <property type="protein sequence ID" value="MBX57924.1"/>
    <property type="molecule type" value="Transcribed_RNA"/>
</dbReference>
<protein>
    <submittedName>
        <fullName evidence="2">Uncharacterized protein</fullName>
    </submittedName>
</protein>
<organism evidence="2">
    <name type="scientific">Rhizophora mucronata</name>
    <name type="common">Asiatic mangrove</name>
    <dbReference type="NCBI Taxonomy" id="61149"/>
    <lineage>
        <taxon>Eukaryota</taxon>
        <taxon>Viridiplantae</taxon>
        <taxon>Streptophyta</taxon>
        <taxon>Embryophyta</taxon>
        <taxon>Tracheophyta</taxon>
        <taxon>Spermatophyta</taxon>
        <taxon>Magnoliopsida</taxon>
        <taxon>eudicotyledons</taxon>
        <taxon>Gunneridae</taxon>
        <taxon>Pentapetalae</taxon>
        <taxon>rosids</taxon>
        <taxon>fabids</taxon>
        <taxon>Malpighiales</taxon>
        <taxon>Rhizophoraceae</taxon>
        <taxon>Rhizophora</taxon>
    </lineage>
</organism>
<evidence type="ECO:0000256" key="1">
    <source>
        <dbReference type="SAM" id="MobiDB-lite"/>
    </source>
</evidence>
<proteinExistence type="predicted"/>
<sequence length="23" mass="2573">MSSPILSPNICRKLSRPKNSGTW</sequence>
<name>A0A2P2PT50_RHIMU</name>
<feature type="region of interest" description="Disordered" evidence="1">
    <location>
        <begin position="1"/>
        <end position="23"/>
    </location>
</feature>